<keyword evidence="6" id="KW-1185">Reference proteome</keyword>
<name>A0ABD3WRX5_SINWO</name>
<dbReference type="InterPro" id="IPR000980">
    <property type="entry name" value="SH2"/>
</dbReference>
<evidence type="ECO:0000259" key="4">
    <source>
        <dbReference type="PROSITE" id="PS50003"/>
    </source>
</evidence>
<evidence type="ECO:0000256" key="1">
    <source>
        <dbReference type="ARBA" id="ARBA00022999"/>
    </source>
</evidence>
<dbReference type="SUPFAM" id="SSF55550">
    <property type="entry name" value="SH2 domain"/>
    <property type="match status" value="1"/>
</dbReference>
<organism evidence="5 6">
    <name type="scientific">Sinanodonta woodiana</name>
    <name type="common">Chinese pond mussel</name>
    <name type="synonym">Anodonta woodiana</name>
    <dbReference type="NCBI Taxonomy" id="1069815"/>
    <lineage>
        <taxon>Eukaryota</taxon>
        <taxon>Metazoa</taxon>
        <taxon>Spiralia</taxon>
        <taxon>Lophotrochozoa</taxon>
        <taxon>Mollusca</taxon>
        <taxon>Bivalvia</taxon>
        <taxon>Autobranchia</taxon>
        <taxon>Heteroconchia</taxon>
        <taxon>Palaeoheterodonta</taxon>
        <taxon>Unionida</taxon>
        <taxon>Unionoidea</taxon>
        <taxon>Unionidae</taxon>
        <taxon>Unioninae</taxon>
        <taxon>Sinanodonta</taxon>
    </lineage>
</organism>
<dbReference type="PANTHER" id="PTHR14336:SF15">
    <property type="entry name" value="DUAL ADAPTER FOR PHOSPHOTYROSINE AND 3-PHOSPHOTYROSINE AND 3-PHOSPHOINOSITIDE"/>
    <property type="match status" value="1"/>
</dbReference>
<dbReference type="InterPro" id="IPR001849">
    <property type="entry name" value="PH_domain"/>
</dbReference>
<proteinExistence type="predicted"/>
<gene>
    <name evidence="5" type="ORF">ACJMK2_034123</name>
</gene>
<dbReference type="PANTHER" id="PTHR14336">
    <property type="entry name" value="TANDEM PH DOMAIN CONTAINING PROTEIN"/>
    <property type="match status" value="1"/>
</dbReference>
<comment type="caution">
    <text evidence="5">The sequence shown here is derived from an EMBL/GenBank/DDBJ whole genome shotgun (WGS) entry which is preliminary data.</text>
</comment>
<dbReference type="FunFam" id="2.30.29.30:FF:000286">
    <property type="entry name" value="PH-protein kinase domain containing protein"/>
    <property type="match status" value="1"/>
</dbReference>
<dbReference type="InterPro" id="IPR036860">
    <property type="entry name" value="SH2_dom_sf"/>
</dbReference>
<reference evidence="5 6" key="1">
    <citation type="submission" date="2024-11" db="EMBL/GenBank/DDBJ databases">
        <title>Chromosome-level genome assembly of the freshwater bivalve Anodonta woodiana.</title>
        <authorList>
            <person name="Chen X."/>
        </authorList>
    </citation>
    <scope>NUCLEOTIDE SEQUENCE [LARGE SCALE GENOMIC DNA]</scope>
    <source>
        <strain evidence="5">MN2024</strain>
        <tissue evidence="5">Gills</tissue>
    </source>
</reference>
<dbReference type="EMBL" id="JBJQND010000005">
    <property type="protein sequence ID" value="KAL3876255.1"/>
    <property type="molecule type" value="Genomic_DNA"/>
</dbReference>
<accession>A0ABD3WRX5</accession>
<sequence>MTSRDIVPNKIEDLSFFHPNCDRHTAECLLLQNGVDGTFLIRNSSKQGEYAVSVRWGESVKNYAITWTGSMYLFGHGEYKTAADLEYHFKNNPLLGGDSGQTVMLQNPYPKKIKEPDLYDGISVHAERRLSTGDDNDKRTDFSINSKDGFLTKIGAIFKTWKTRWFVLQKNELKYYKSKGDKVPLRVLDLNECTGCEMDNSFKDRANIFRIQFPWRTFYMFASTTQESEEWVRLIQWKLKSRQD</sequence>
<dbReference type="Proteomes" id="UP001634394">
    <property type="component" value="Unassembled WGS sequence"/>
</dbReference>
<dbReference type="AlphaFoldDB" id="A0ABD3WRX5"/>
<dbReference type="Gene3D" id="2.30.29.30">
    <property type="entry name" value="Pleckstrin-homology domain (PH domain)/Phosphotyrosine-binding domain (PTB)"/>
    <property type="match status" value="1"/>
</dbReference>
<feature type="domain" description="PH" evidence="4">
    <location>
        <begin position="144"/>
        <end position="240"/>
    </location>
</feature>
<dbReference type="Pfam" id="PF00169">
    <property type="entry name" value="PH"/>
    <property type="match status" value="1"/>
</dbReference>
<feature type="domain" description="SH2" evidence="3">
    <location>
        <begin position="16"/>
        <end position="109"/>
    </location>
</feature>
<evidence type="ECO:0000313" key="5">
    <source>
        <dbReference type="EMBL" id="KAL3876255.1"/>
    </source>
</evidence>
<dbReference type="Gene3D" id="3.30.505.10">
    <property type="entry name" value="SH2 domain"/>
    <property type="match status" value="1"/>
</dbReference>
<evidence type="ECO:0000256" key="2">
    <source>
        <dbReference type="PROSITE-ProRule" id="PRU00191"/>
    </source>
</evidence>
<keyword evidence="1 2" id="KW-0727">SH2 domain</keyword>
<dbReference type="InterPro" id="IPR011993">
    <property type="entry name" value="PH-like_dom_sf"/>
</dbReference>
<dbReference type="InterPro" id="IPR051707">
    <property type="entry name" value="PI-Interact_SigTrans_Reg"/>
</dbReference>
<evidence type="ECO:0008006" key="7">
    <source>
        <dbReference type="Google" id="ProtNLM"/>
    </source>
</evidence>
<dbReference type="SMART" id="SM00233">
    <property type="entry name" value="PH"/>
    <property type="match status" value="1"/>
</dbReference>
<protein>
    <recommendedName>
        <fullName evidence="7">Dual adapter for phosphotyrosine and 3-phosphotyrosine and 3-phosphoinositide</fullName>
    </recommendedName>
</protein>
<evidence type="ECO:0000259" key="3">
    <source>
        <dbReference type="PROSITE" id="PS50001"/>
    </source>
</evidence>
<evidence type="ECO:0000313" key="6">
    <source>
        <dbReference type="Proteomes" id="UP001634394"/>
    </source>
</evidence>
<dbReference type="SMART" id="SM00252">
    <property type="entry name" value="SH2"/>
    <property type="match status" value="1"/>
</dbReference>
<dbReference type="Pfam" id="PF00017">
    <property type="entry name" value="SH2"/>
    <property type="match status" value="1"/>
</dbReference>
<dbReference type="PROSITE" id="PS50003">
    <property type="entry name" value="PH_DOMAIN"/>
    <property type="match status" value="1"/>
</dbReference>
<dbReference type="PRINTS" id="PR00401">
    <property type="entry name" value="SH2DOMAIN"/>
</dbReference>
<dbReference type="PROSITE" id="PS50001">
    <property type="entry name" value="SH2"/>
    <property type="match status" value="1"/>
</dbReference>
<dbReference type="SUPFAM" id="SSF50729">
    <property type="entry name" value="PH domain-like"/>
    <property type="match status" value="1"/>
</dbReference>